<dbReference type="EMBL" id="MJFZ01000916">
    <property type="protein sequence ID" value="RAW24233.1"/>
    <property type="molecule type" value="Genomic_DNA"/>
</dbReference>
<name>A0A329RHK0_9STRA</name>
<dbReference type="Proteomes" id="UP000697107">
    <property type="component" value="Unassembled WGS sequence"/>
</dbReference>
<dbReference type="AlphaFoldDB" id="A0A329RHK0"/>
<protein>
    <submittedName>
        <fullName evidence="6">Uncharacterized protein</fullName>
    </submittedName>
</protein>
<feature type="region of interest" description="Disordered" evidence="1">
    <location>
        <begin position="117"/>
        <end position="144"/>
    </location>
</feature>
<dbReference type="EMBL" id="RCMV01001000">
    <property type="protein sequence ID" value="KAG3211090.1"/>
    <property type="molecule type" value="Genomic_DNA"/>
</dbReference>
<evidence type="ECO:0000313" key="5">
    <source>
        <dbReference type="EMBL" id="KAG3211090.1"/>
    </source>
</evidence>
<gene>
    <name evidence="6" type="ORF">PC110_g19343</name>
    <name evidence="2" type="ORF">PC115_g19636</name>
    <name evidence="3" type="ORF">PC117_g21901</name>
    <name evidence="4" type="ORF">PC118_g18685</name>
    <name evidence="5" type="ORF">PC129_g17921</name>
</gene>
<evidence type="ECO:0000313" key="3">
    <source>
        <dbReference type="EMBL" id="KAG2900694.1"/>
    </source>
</evidence>
<dbReference type="EMBL" id="RCMK01001148">
    <property type="protein sequence ID" value="KAG2900694.1"/>
    <property type="molecule type" value="Genomic_DNA"/>
</dbReference>
<keyword evidence="7" id="KW-1185">Reference proteome</keyword>
<evidence type="ECO:0000313" key="2">
    <source>
        <dbReference type="EMBL" id="KAG2889835.1"/>
    </source>
</evidence>
<evidence type="ECO:0000313" key="6">
    <source>
        <dbReference type="EMBL" id="RAW24233.1"/>
    </source>
</evidence>
<evidence type="ECO:0000313" key="4">
    <source>
        <dbReference type="EMBL" id="KAG2967272.1"/>
    </source>
</evidence>
<sequence>MSLFAQATSSMMAVLRDGRSSLSSTPVASDTNSGVGSTQSGGLVQTTGYRADEGRKADEHSQSNAADGLHSSADEAVNAILESDPSVVDSSPDVVARDELVGVYKAATIFHGGVSHSEINVEGSDNSGADASSDSSDEEGGSSGYSTFVKVASLTYGGDHGAGAVTRNAEHVLDLQNKNNNHVSISILDSPKPPFKKANSKAQGLTSLPLIGETTRATVGVYTDRPVKGVGTALLEVLSFLPVTKMTNKCLEKLNSQSTAEGALDLSLYRIFAH</sequence>
<dbReference type="EMBL" id="RCML01000946">
    <property type="protein sequence ID" value="KAG2967272.1"/>
    <property type="molecule type" value="Genomic_DNA"/>
</dbReference>
<evidence type="ECO:0000256" key="1">
    <source>
        <dbReference type="SAM" id="MobiDB-lite"/>
    </source>
</evidence>
<dbReference type="Proteomes" id="UP000251314">
    <property type="component" value="Unassembled WGS sequence"/>
</dbReference>
<reference evidence="2" key="2">
    <citation type="submission" date="2018-10" db="EMBL/GenBank/DDBJ databases">
        <title>Effector identification in a new, highly contiguous assembly of the strawberry crown rot pathogen Phytophthora cactorum.</title>
        <authorList>
            <person name="Armitage A.D."/>
            <person name="Nellist C.F."/>
            <person name="Bates H."/>
            <person name="Vickerstaff R.J."/>
            <person name="Harrison R.J."/>
        </authorList>
    </citation>
    <scope>NUCLEOTIDE SEQUENCE</scope>
    <source>
        <strain evidence="2">4032</strain>
        <strain evidence="3">4040</strain>
        <strain evidence="4">P415</strain>
        <strain evidence="5">P421</strain>
    </source>
</reference>
<dbReference type="EMBL" id="RCMI01001141">
    <property type="protein sequence ID" value="KAG2889835.1"/>
    <property type="molecule type" value="Genomic_DNA"/>
</dbReference>
<comment type="caution">
    <text evidence="6">The sequence shown here is derived from an EMBL/GenBank/DDBJ whole genome shotgun (WGS) entry which is preliminary data.</text>
</comment>
<dbReference type="Proteomes" id="UP000736787">
    <property type="component" value="Unassembled WGS sequence"/>
</dbReference>
<dbReference type="STRING" id="29920.A0A329RHK0"/>
<reference evidence="6 7" key="1">
    <citation type="submission" date="2018-01" db="EMBL/GenBank/DDBJ databases">
        <title>Draft genome of the strawberry crown rot pathogen Phytophthora cactorum.</title>
        <authorList>
            <person name="Armitage A.D."/>
            <person name="Lysoe E."/>
            <person name="Nellist C.F."/>
            <person name="Harrison R.J."/>
            <person name="Brurberg M.B."/>
        </authorList>
    </citation>
    <scope>NUCLEOTIDE SEQUENCE [LARGE SCALE GENOMIC DNA]</scope>
    <source>
        <strain evidence="6 7">10300</strain>
    </source>
</reference>
<organism evidence="6 7">
    <name type="scientific">Phytophthora cactorum</name>
    <dbReference type="NCBI Taxonomy" id="29920"/>
    <lineage>
        <taxon>Eukaryota</taxon>
        <taxon>Sar</taxon>
        <taxon>Stramenopiles</taxon>
        <taxon>Oomycota</taxon>
        <taxon>Peronosporomycetes</taxon>
        <taxon>Peronosporales</taxon>
        <taxon>Peronosporaceae</taxon>
        <taxon>Phytophthora</taxon>
    </lineage>
</organism>
<dbReference type="OrthoDB" id="113175at2759"/>
<proteinExistence type="predicted"/>
<accession>A0A329RHK0</accession>
<feature type="region of interest" description="Disordered" evidence="1">
    <location>
        <begin position="21"/>
        <end position="45"/>
    </location>
</feature>
<evidence type="ECO:0000313" key="7">
    <source>
        <dbReference type="Proteomes" id="UP000251314"/>
    </source>
</evidence>
<dbReference type="Proteomes" id="UP000774804">
    <property type="component" value="Unassembled WGS sequence"/>
</dbReference>
<dbReference type="VEuPathDB" id="FungiDB:PC110_g19343"/>
<dbReference type="Proteomes" id="UP000760860">
    <property type="component" value="Unassembled WGS sequence"/>
</dbReference>
<feature type="compositionally biased region" description="Low complexity" evidence="1">
    <location>
        <begin position="122"/>
        <end position="134"/>
    </location>
</feature>